<evidence type="ECO:0000313" key="1">
    <source>
        <dbReference type="EMBL" id="MCI49837.1"/>
    </source>
</evidence>
<dbReference type="AlphaFoldDB" id="A0A392SN58"/>
<dbReference type="EMBL" id="LXQA010407416">
    <property type="protein sequence ID" value="MCI49837.1"/>
    <property type="molecule type" value="Genomic_DNA"/>
</dbReference>
<reference evidence="1 2" key="1">
    <citation type="journal article" date="2018" name="Front. Plant Sci.">
        <title>Red Clover (Trifolium pratense) and Zigzag Clover (T. medium) - A Picture of Genomic Similarities and Differences.</title>
        <authorList>
            <person name="Dluhosova J."/>
            <person name="Istvanek J."/>
            <person name="Nedelnik J."/>
            <person name="Repkova J."/>
        </authorList>
    </citation>
    <scope>NUCLEOTIDE SEQUENCE [LARGE SCALE GENOMIC DNA]</scope>
    <source>
        <strain evidence="2">cv. 10/8</strain>
        <tissue evidence="1">Leaf</tissue>
    </source>
</reference>
<evidence type="ECO:0000313" key="2">
    <source>
        <dbReference type="Proteomes" id="UP000265520"/>
    </source>
</evidence>
<comment type="caution">
    <text evidence="1">The sequence shown here is derived from an EMBL/GenBank/DDBJ whole genome shotgun (WGS) entry which is preliminary data.</text>
</comment>
<name>A0A392SN58_9FABA</name>
<accession>A0A392SN58</accession>
<proteinExistence type="predicted"/>
<dbReference type="Proteomes" id="UP000265520">
    <property type="component" value="Unassembled WGS sequence"/>
</dbReference>
<organism evidence="1 2">
    <name type="scientific">Trifolium medium</name>
    <dbReference type="NCBI Taxonomy" id="97028"/>
    <lineage>
        <taxon>Eukaryota</taxon>
        <taxon>Viridiplantae</taxon>
        <taxon>Streptophyta</taxon>
        <taxon>Embryophyta</taxon>
        <taxon>Tracheophyta</taxon>
        <taxon>Spermatophyta</taxon>
        <taxon>Magnoliopsida</taxon>
        <taxon>eudicotyledons</taxon>
        <taxon>Gunneridae</taxon>
        <taxon>Pentapetalae</taxon>
        <taxon>rosids</taxon>
        <taxon>fabids</taxon>
        <taxon>Fabales</taxon>
        <taxon>Fabaceae</taxon>
        <taxon>Papilionoideae</taxon>
        <taxon>50 kb inversion clade</taxon>
        <taxon>NPAAA clade</taxon>
        <taxon>Hologalegina</taxon>
        <taxon>IRL clade</taxon>
        <taxon>Trifolieae</taxon>
        <taxon>Trifolium</taxon>
    </lineage>
</organism>
<protein>
    <submittedName>
        <fullName evidence="1">Uncharacterized protein</fullName>
    </submittedName>
</protein>
<feature type="non-terminal residue" evidence="1">
    <location>
        <position position="1"/>
    </location>
</feature>
<sequence length="41" mass="4837">KMEILEFQQNTDLAAAAVYYNRRKLNLFRIQADLTLADLKH</sequence>
<keyword evidence="2" id="KW-1185">Reference proteome</keyword>